<sequence length="777" mass="83284">MSAHTSDVDYLYQADSATSNTGLDERSPSYSDIHHLANGGPPGGGGGEEGMTGDEEPPTLQEPPYSSVYRAMSTQNVVVISPRSSASPQQQHVQQGLQQHPRQQDSPPSSQALTPFMQAPTVYISPSGLHASLELESDTVEIYDRSNDGFQYSLKGSVDLEWIGDMELLLKDAQVDFMGYADTAILRHESGVVSGATETPVHHTHDFIPTPLVLAQQSSSIPPSTTIGSNSNSDEQLSISKHQKSLAIDMTLPGHLPNTTSLEIGKIRYELQVSLEVTWAPGTSTTTTEKFILRRPVLVHRIVYPSSHLQPRMAMGLDSGGVEIQVKVPRLLHCENTLLAVELYAKPRTRNVRLYKAKVVFEQIETDRYQRSSTVAAVPRAIVPLATSANASATSPSLNPTAFPTASQQQPTGPPPVPRLVTRRIAQPLEVFFEEPTTELQTQNLHLQLVLSPDLCVDVQSSWLQVSHTLRVEIEYSTDEEAYVTAPPVSAPSPPPLLSAPEIEGVEVSKLIEGVNELEIRDDIGDDDGGTAGSNPGGLWDQEGDAIEDDEDDDDDQSSSRNANEASDGVSGDNDDGRPQYILDEKRAVRAVMDHDVGSGSSTVPDHHHHLLLIEDIDRPPSPPLLPLFTPQSPSSSAVVTAGGGGSLHPQSPGQPSIHQHSSNLTRPTIGRSPASGVSSISSTYSLATEEIPVRVVRVVATALVDASTIAQAAGETEAGLPTYESVMEATGLPAYAEEKPEDDHEDAEASGTVSGVLGGAARRLEGDDAEVERRSS</sequence>
<comment type="caution">
    <text evidence="2">The sequence shown here is derived from an EMBL/GenBank/DDBJ whole genome shotgun (WGS) entry which is preliminary data.</text>
</comment>
<name>A0A9P7XQ62_9FUNG</name>
<organism evidence="2 3">
    <name type="scientific">Linnemannia hyalina</name>
    <dbReference type="NCBI Taxonomy" id="64524"/>
    <lineage>
        <taxon>Eukaryota</taxon>
        <taxon>Fungi</taxon>
        <taxon>Fungi incertae sedis</taxon>
        <taxon>Mucoromycota</taxon>
        <taxon>Mortierellomycotina</taxon>
        <taxon>Mortierellomycetes</taxon>
        <taxon>Mortierellales</taxon>
        <taxon>Mortierellaceae</taxon>
        <taxon>Linnemannia</taxon>
    </lineage>
</organism>
<proteinExistence type="predicted"/>
<reference evidence="2" key="1">
    <citation type="submission" date="2021-06" db="EMBL/GenBank/DDBJ databases">
        <title>Genome Sequence of Mortierella hyaline Strain SCG-10, a Cold-Adapted, Nitrate-Reducing Fungus Isolated from Soil in Minnesota, USA.</title>
        <authorList>
            <person name="Aldossari N."/>
        </authorList>
    </citation>
    <scope>NUCLEOTIDE SEQUENCE</scope>
    <source>
        <strain evidence="2">SCG-10</strain>
    </source>
</reference>
<feature type="region of interest" description="Disordered" evidence="1">
    <location>
        <begin position="82"/>
        <end position="113"/>
    </location>
</feature>
<dbReference type="InterPro" id="IPR014752">
    <property type="entry name" value="Arrestin-like_C"/>
</dbReference>
<evidence type="ECO:0000256" key="1">
    <source>
        <dbReference type="SAM" id="MobiDB-lite"/>
    </source>
</evidence>
<evidence type="ECO:0000313" key="2">
    <source>
        <dbReference type="EMBL" id="KAG9064198.1"/>
    </source>
</evidence>
<dbReference type="Gene3D" id="2.60.40.640">
    <property type="match status" value="1"/>
</dbReference>
<feature type="compositionally biased region" description="Gly residues" evidence="1">
    <location>
        <begin position="40"/>
        <end position="50"/>
    </location>
</feature>
<accession>A0A9P7XQ62</accession>
<dbReference type="AlphaFoldDB" id="A0A9P7XQ62"/>
<dbReference type="OrthoDB" id="2333384at2759"/>
<evidence type="ECO:0000313" key="3">
    <source>
        <dbReference type="Proteomes" id="UP000707451"/>
    </source>
</evidence>
<protein>
    <submittedName>
        <fullName evidence="2">Uncharacterized protein</fullName>
    </submittedName>
</protein>
<feature type="compositionally biased region" description="Low complexity" evidence="1">
    <location>
        <begin position="89"/>
        <end position="101"/>
    </location>
</feature>
<feature type="compositionally biased region" description="Acidic residues" evidence="1">
    <location>
        <begin position="542"/>
        <end position="557"/>
    </location>
</feature>
<feature type="region of interest" description="Disordered" evidence="1">
    <location>
        <begin position="1"/>
        <end position="65"/>
    </location>
</feature>
<feature type="compositionally biased region" description="Polar residues" evidence="1">
    <location>
        <begin position="649"/>
        <end position="667"/>
    </location>
</feature>
<feature type="region of interest" description="Disordered" evidence="1">
    <location>
        <begin position="736"/>
        <end position="777"/>
    </location>
</feature>
<gene>
    <name evidence="2" type="ORF">KI688_003386</name>
</gene>
<feature type="region of interest" description="Disordered" evidence="1">
    <location>
        <begin position="628"/>
        <end position="680"/>
    </location>
</feature>
<feature type="compositionally biased region" description="Basic and acidic residues" evidence="1">
    <location>
        <begin position="763"/>
        <end position="777"/>
    </location>
</feature>
<feature type="region of interest" description="Disordered" evidence="1">
    <location>
        <begin position="390"/>
        <end position="417"/>
    </location>
</feature>
<feature type="compositionally biased region" description="Low complexity" evidence="1">
    <location>
        <begin position="628"/>
        <end position="641"/>
    </location>
</feature>
<feature type="compositionally biased region" description="Basic and acidic residues" evidence="1">
    <location>
        <begin position="23"/>
        <end position="35"/>
    </location>
</feature>
<dbReference type="Proteomes" id="UP000707451">
    <property type="component" value="Unassembled WGS sequence"/>
</dbReference>
<feature type="compositionally biased region" description="Low complexity" evidence="1">
    <location>
        <begin position="390"/>
        <end position="399"/>
    </location>
</feature>
<feature type="region of interest" description="Disordered" evidence="1">
    <location>
        <begin position="520"/>
        <end position="579"/>
    </location>
</feature>
<feature type="region of interest" description="Disordered" evidence="1">
    <location>
        <begin position="218"/>
        <end position="238"/>
    </location>
</feature>
<keyword evidence="3" id="KW-1185">Reference proteome</keyword>
<feature type="compositionally biased region" description="Low complexity" evidence="1">
    <location>
        <begin position="218"/>
        <end position="231"/>
    </location>
</feature>
<feature type="compositionally biased region" description="Polar residues" evidence="1">
    <location>
        <begin position="400"/>
        <end position="411"/>
    </location>
</feature>
<dbReference type="EMBL" id="JAHRHY010000014">
    <property type="protein sequence ID" value="KAG9064198.1"/>
    <property type="molecule type" value="Genomic_DNA"/>
</dbReference>